<proteinExistence type="predicted"/>
<name>A0A6F8PK90_9GAMM</name>
<evidence type="ECO:0000313" key="1">
    <source>
        <dbReference type="EMBL" id="BBP42521.1"/>
    </source>
</evidence>
<dbReference type="Proteomes" id="UP000501466">
    <property type="component" value="Chromosome"/>
</dbReference>
<dbReference type="AlphaFoldDB" id="A0A6F8PK90"/>
<dbReference type="KEGG" id="tzo:THMIRHAT_02670"/>
<evidence type="ECO:0000313" key="2">
    <source>
        <dbReference type="Proteomes" id="UP000501466"/>
    </source>
</evidence>
<reference evidence="2" key="1">
    <citation type="submission" date="2019-11" db="EMBL/GenBank/DDBJ databases">
        <title>Isolation and characterization of two novel species in the genus Thiomicrorhabdus.</title>
        <authorList>
            <person name="Mochizuki J."/>
            <person name="Kojima H."/>
            <person name="Fukui M."/>
        </authorList>
    </citation>
    <scope>NUCLEOTIDE SEQUENCE [LARGE SCALE GENOMIC DNA]</scope>
    <source>
        <strain evidence="2">AkT22</strain>
    </source>
</reference>
<protein>
    <recommendedName>
        <fullName evidence="3">Lipoprotein</fullName>
    </recommendedName>
</protein>
<organism evidence="1 2">
    <name type="scientific">Thiosulfativibrio zosterae</name>
    <dbReference type="NCBI Taxonomy" id="2675053"/>
    <lineage>
        <taxon>Bacteria</taxon>
        <taxon>Pseudomonadati</taxon>
        <taxon>Pseudomonadota</taxon>
        <taxon>Gammaproteobacteria</taxon>
        <taxon>Thiotrichales</taxon>
        <taxon>Piscirickettsiaceae</taxon>
        <taxon>Thiosulfativibrio</taxon>
    </lineage>
</organism>
<dbReference type="EMBL" id="AP021888">
    <property type="protein sequence ID" value="BBP42521.1"/>
    <property type="molecule type" value="Genomic_DNA"/>
</dbReference>
<gene>
    <name evidence="1" type="ORF">THMIRHAT_02670</name>
</gene>
<dbReference type="RefSeq" id="WP_173290022.1">
    <property type="nucleotide sequence ID" value="NZ_AP021888.1"/>
</dbReference>
<accession>A0A6F8PK90</accession>
<dbReference type="PROSITE" id="PS51257">
    <property type="entry name" value="PROKAR_LIPOPROTEIN"/>
    <property type="match status" value="1"/>
</dbReference>
<evidence type="ECO:0008006" key="3">
    <source>
        <dbReference type="Google" id="ProtNLM"/>
    </source>
</evidence>
<sequence>MNHLIKLGLLGCLLALSGCQEKTPEKVTQWPLQKTCDLHHNTCLAEVKDAKVSLTINPQPIPIARPLGITVMIDGLAAQQVELDISGVNMYMGYNRIPLTSTKPGRFVGTSMLAFCTTDKMEWQVTVMIQQPNGEQVQVPFLLETQNN</sequence>
<keyword evidence="2" id="KW-1185">Reference proteome</keyword>